<evidence type="ECO:0000256" key="1">
    <source>
        <dbReference type="ARBA" id="ARBA00001974"/>
    </source>
</evidence>
<evidence type="ECO:0000256" key="4">
    <source>
        <dbReference type="ARBA" id="ARBA00022630"/>
    </source>
</evidence>
<dbReference type="PRINTS" id="PR00368">
    <property type="entry name" value="FADPNR"/>
</dbReference>
<accession>A0ABZ2MGK8</accession>
<dbReference type="PIRSF" id="PIRSF000238">
    <property type="entry name" value="AhpF"/>
    <property type="match status" value="1"/>
</dbReference>
<evidence type="ECO:0000256" key="5">
    <source>
        <dbReference type="ARBA" id="ARBA00022827"/>
    </source>
</evidence>
<dbReference type="PANTHER" id="PTHR48105">
    <property type="entry name" value="THIOREDOXIN REDUCTASE 1-RELATED-RELATED"/>
    <property type="match status" value="1"/>
</dbReference>
<evidence type="ECO:0000256" key="10">
    <source>
        <dbReference type="ARBA" id="ARBA00048132"/>
    </source>
</evidence>
<name>A0ABZ2MGK8_9MICO</name>
<evidence type="ECO:0000256" key="6">
    <source>
        <dbReference type="ARBA" id="ARBA00023002"/>
    </source>
</evidence>
<dbReference type="InterPro" id="IPR012336">
    <property type="entry name" value="Thioredoxin-like_fold"/>
</dbReference>
<dbReference type="Gene3D" id="3.50.50.60">
    <property type="entry name" value="FAD/NAD(P)-binding domain"/>
    <property type="match status" value="2"/>
</dbReference>
<dbReference type="Proteomes" id="UP001382727">
    <property type="component" value="Chromosome"/>
</dbReference>
<keyword evidence="6" id="KW-0560">Oxidoreductase</keyword>
<dbReference type="SUPFAM" id="SSF52833">
    <property type="entry name" value="Thioredoxin-like"/>
    <property type="match status" value="2"/>
</dbReference>
<dbReference type="InterPro" id="IPR012081">
    <property type="entry name" value="Alkyl_hydroperoxide_Rdtase_suF"/>
</dbReference>
<dbReference type="Pfam" id="PF07992">
    <property type="entry name" value="Pyr_redox_2"/>
    <property type="match status" value="1"/>
</dbReference>
<reference evidence="13 14" key="1">
    <citation type="submission" date="2024-02" db="EMBL/GenBank/DDBJ databases">
        <title>Janibacter sp. nov., isolated from gut of marine sandworm.</title>
        <authorList>
            <person name="Kim B."/>
            <person name="Jun M.O."/>
            <person name="Shin N.-R."/>
        </authorList>
    </citation>
    <scope>NUCLEOTIDE SEQUENCE [LARGE SCALE GENOMIC DNA]</scope>
    <source>
        <strain evidence="13 14">A1S7</strain>
    </source>
</reference>
<feature type="domain" description="FAD/NAD(P)-binding" evidence="11">
    <location>
        <begin position="221"/>
        <end position="510"/>
    </location>
</feature>
<comment type="cofactor">
    <cofactor evidence="1">
        <name>FAD</name>
        <dbReference type="ChEBI" id="CHEBI:57692"/>
    </cofactor>
</comment>
<dbReference type="InterPro" id="IPR023753">
    <property type="entry name" value="FAD/NAD-binding_dom"/>
</dbReference>
<dbReference type="Gene3D" id="3.40.30.80">
    <property type="match status" value="1"/>
</dbReference>
<dbReference type="PROSITE" id="PS00573">
    <property type="entry name" value="PYRIDINE_REDOX_2"/>
    <property type="match status" value="1"/>
</dbReference>
<dbReference type="NCBIfam" id="TIGR03140">
    <property type="entry name" value="AhpF"/>
    <property type="match status" value="1"/>
</dbReference>
<dbReference type="CDD" id="cd02974">
    <property type="entry name" value="AhpF_NTD_N"/>
    <property type="match status" value="1"/>
</dbReference>
<keyword evidence="8" id="KW-1015">Disulfide bond</keyword>
<dbReference type="EMBL" id="CP144913">
    <property type="protein sequence ID" value="WXB76210.1"/>
    <property type="molecule type" value="Genomic_DNA"/>
</dbReference>
<evidence type="ECO:0000313" key="14">
    <source>
        <dbReference type="Proteomes" id="UP001382727"/>
    </source>
</evidence>
<comment type="subunit">
    <text evidence="3">Homodimer.</text>
</comment>
<evidence type="ECO:0000259" key="11">
    <source>
        <dbReference type="Pfam" id="PF07992"/>
    </source>
</evidence>
<dbReference type="InterPro" id="IPR008255">
    <property type="entry name" value="Pyr_nucl-diS_OxRdtase_2_AS"/>
</dbReference>
<evidence type="ECO:0000259" key="12">
    <source>
        <dbReference type="Pfam" id="PF13192"/>
    </source>
</evidence>
<evidence type="ECO:0000256" key="8">
    <source>
        <dbReference type="ARBA" id="ARBA00023157"/>
    </source>
</evidence>
<dbReference type="RefSeq" id="WP_338748977.1">
    <property type="nucleotide sequence ID" value="NZ_CP144913.1"/>
</dbReference>
<comment type="similarity">
    <text evidence="2">Belongs to the class-II pyridine nucleotide-disulfide oxidoreductase family.</text>
</comment>
<dbReference type="Pfam" id="PF13192">
    <property type="entry name" value="Thioredoxin_3"/>
    <property type="match status" value="1"/>
</dbReference>
<feature type="domain" description="Thioredoxin-like fold" evidence="12">
    <location>
        <begin position="129"/>
        <end position="198"/>
    </location>
</feature>
<protein>
    <submittedName>
        <fullName evidence="13">Alkyl hydroperoxide reductase subunit F</fullName>
    </submittedName>
</protein>
<keyword evidence="9" id="KW-0676">Redox-active center</keyword>
<dbReference type="InterPro" id="IPR044141">
    <property type="entry name" value="AhpF_NTD_C"/>
</dbReference>
<sequence length="559" mass="58888">MALDPNLATQLKAYLENLREPIELVATLDDGAKSTELDELLIEIEGMSELIARRVAEGAERDERVPSFAIARVGAPDVSVRFAGIPMGHEFTSLVLALLQVGGHPSKASQDVLDQIGSLRGQHRFETFFSLSCQNCPDVVQALNLMSVLNPDIEHVAIDGAVFPDEADARGVMAVPTVFHNGENFGSGRMELPEIVAKVDELSGGDAAERAAEELNARDPYEVLVVGGGPAGASAAIYAARKGIRTGVVADRVGGQVLDTMSIENLVSIPHTEGPKLAADLERHMSDYEIELVRSQEAVGLSEGEDGLTMVDLANGAALSGKTVVLATGARWRTMDVPGEEEYRNKGVTFCPHCDGPLFKGKSIAVIGGGNSGVEAAIDLAGIVGHVTLVEFLDEMRADEVLQRKVRSLPNVDIRLGTRTTEVIGDGDKVTGISVEPRDGGRSEQLDVEGVFVQIGLLPNTEWLGDAIELTERGEVVIDSVGRTSLPGVFAAGDCTIEPYKQIVTALGAGSTASLSAFDHLIRTSAPSEEAAMAATKVADGPIEAGDQIDVPDSVGASA</sequence>
<keyword evidence="7" id="KW-0520">NAD</keyword>
<evidence type="ECO:0000313" key="13">
    <source>
        <dbReference type="EMBL" id="WXB76210.1"/>
    </source>
</evidence>
<keyword evidence="4" id="KW-0285">Flavoprotein</keyword>
<evidence type="ECO:0000256" key="7">
    <source>
        <dbReference type="ARBA" id="ARBA00023027"/>
    </source>
</evidence>
<organism evidence="13 14">
    <name type="scientific">Janibacter alittae</name>
    <dbReference type="NCBI Taxonomy" id="3115209"/>
    <lineage>
        <taxon>Bacteria</taxon>
        <taxon>Bacillati</taxon>
        <taxon>Actinomycetota</taxon>
        <taxon>Actinomycetes</taxon>
        <taxon>Micrococcales</taxon>
        <taxon>Intrasporangiaceae</taxon>
        <taxon>Janibacter</taxon>
    </lineage>
</organism>
<keyword evidence="5" id="KW-0274">FAD</keyword>
<dbReference type="InterPro" id="IPR036249">
    <property type="entry name" value="Thioredoxin-like_sf"/>
</dbReference>
<dbReference type="InterPro" id="IPR044142">
    <property type="entry name" value="AhpF_NTD_N"/>
</dbReference>
<evidence type="ECO:0000256" key="3">
    <source>
        <dbReference type="ARBA" id="ARBA00011738"/>
    </source>
</evidence>
<dbReference type="PRINTS" id="PR00469">
    <property type="entry name" value="PNDRDTASEII"/>
</dbReference>
<dbReference type="InterPro" id="IPR050097">
    <property type="entry name" value="Ferredoxin-NADP_redctase_2"/>
</dbReference>
<dbReference type="InterPro" id="IPR036188">
    <property type="entry name" value="FAD/NAD-bd_sf"/>
</dbReference>
<dbReference type="CDD" id="cd03026">
    <property type="entry name" value="AhpF_NTD_C"/>
    <property type="match status" value="1"/>
</dbReference>
<evidence type="ECO:0000256" key="2">
    <source>
        <dbReference type="ARBA" id="ARBA00009333"/>
    </source>
</evidence>
<comment type="catalytic activity">
    <reaction evidence="10">
        <text>[thioredoxin]-dithiol + NADP(+) = [thioredoxin]-disulfide + NADPH + H(+)</text>
        <dbReference type="Rhea" id="RHEA:20345"/>
        <dbReference type="Rhea" id="RHEA-COMP:10698"/>
        <dbReference type="Rhea" id="RHEA-COMP:10700"/>
        <dbReference type="ChEBI" id="CHEBI:15378"/>
        <dbReference type="ChEBI" id="CHEBI:29950"/>
        <dbReference type="ChEBI" id="CHEBI:50058"/>
        <dbReference type="ChEBI" id="CHEBI:57783"/>
        <dbReference type="ChEBI" id="CHEBI:58349"/>
        <dbReference type="EC" id="1.8.1.9"/>
    </reaction>
</comment>
<dbReference type="PROSITE" id="PS51354">
    <property type="entry name" value="GLUTAREDOXIN_2"/>
    <property type="match status" value="1"/>
</dbReference>
<evidence type="ECO:0000256" key="9">
    <source>
        <dbReference type="ARBA" id="ARBA00023284"/>
    </source>
</evidence>
<dbReference type="SUPFAM" id="SSF51905">
    <property type="entry name" value="FAD/NAD(P)-binding domain"/>
    <property type="match status" value="1"/>
</dbReference>
<keyword evidence="14" id="KW-1185">Reference proteome</keyword>
<gene>
    <name evidence="13" type="primary">ahpF</name>
    <name evidence="13" type="ORF">V1351_14890</name>
</gene>
<proteinExistence type="inferred from homology"/>